<dbReference type="PANTHER" id="PTHR13140">
    <property type="entry name" value="MYOSIN"/>
    <property type="match status" value="1"/>
</dbReference>
<keyword evidence="2 6" id="KW-0067">ATP-binding</keyword>
<accession>A0ABR1FPN0</accession>
<dbReference type="Gene3D" id="1.20.58.530">
    <property type="match status" value="1"/>
</dbReference>
<keyword evidence="10" id="KW-1185">Reference proteome</keyword>
<evidence type="ECO:0000256" key="6">
    <source>
        <dbReference type="PROSITE-ProRule" id="PRU00782"/>
    </source>
</evidence>
<dbReference type="SMART" id="SM00242">
    <property type="entry name" value="MYSc"/>
    <property type="match status" value="1"/>
</dbReference>
<comment type="caution">
    <text evidence="9">The sequence shown here is derived from an EMBL/GenBank/DDBJ whole genome shotgun (WGS) entry which is preliminary data.</text>
</comment>
<evidence type="ECO:0000259" key="8">
    <source>
        <dbReference type="PROSITE" id="PS51456"/>
    </source>
</evidence>
<evidence type="ECO:0000256" key="5">
    <source>
        <dbReference type="ARBA" id="ARBA00023203"/>
    </source>
</evidence>
<evidence type="ECO:0000256" key="7">
    <source>
        <dbReference type="SAM" id="MobiDB-lite"/>
    </source>
</evidence>
<keyword evidence="4 6" id="KW-0505">Motor protein</keyword>
<dbReference type="Pfam" id="PF00063">
    <property type="entry name" value="Myosin_head"/>
    <property type="match status" value="2"/>
</dbReference>
<dbReference type="Gene3D" id="1.20.120.720">
    <property type="entry name" value="Myosin VI head, motor domain, U50 subdomain"/>
    <property type="match status" value="1"/>
</dbReference>
<feature type="region of interest" description="Disordered" evidence="7">
    <location>
        <begin position="147"/>
        <end position="199"/>
    </location>
</feature>
<evidence type="ECO:0000256" key="1">
    <source>
        <dbReference type="ARBA" id="ARBA00022741"/>
    </source>
</evidence>
<protein>
    <submittedName>
        <fullName evidence="9">Microtubule motor protein</fullName>
    </submittedName>
</protein>
<dbReference type="PRINTS" id="PR00193">
    <property type="entry name" value="MYOSINHEAVY"/>
</dbReference>
<evidence type="ECO:0000256" key="3">
    <source>
        <dbReference type="ARBA" id="ARBA00023123"/>
    </source>
</evidence>
<dbReference type="InterPro" id="IPR001609">
    <property type="entry name" value="Myosin_head_motor_dom-like"/>
</dbReference>
<feature type="domain" description="Myosin motor" evidence="8">
    <location>
        <begin position="22"/>
        <end position="944"/>
    </location>
</feature>
<dbReference type="Proteomes" id="UP001363151">
    <property type="component" value="Unassembled WGS sequence"/>
</dbReference>
<gene>
    <name evidence="9" type="primary">MYO1D</name>
    <name evidence="9" type="ORF">SO694_00140070</name>
</gene>
<dbReference type="PANTHER" id="PTHR13140:SF729">
    <property type="entry name" value="UNCONVENTIONAL MYOSIN-IE"/>
    <property type="match status" value="1"/>
</dbReference>
<dbReference type="PROSITE" id="PS51456">
    <property type="entry name" value="MYOSIN_MOTOR"/>
    <property type="match status" value="1"/>
</dbReference>
<evidence type="ECO:0000313" key="10">
    <source>
        <dbReference type="Proteomes" id="UP001363151"/>
    </source>
</evidence>
<dbReference type="EMBL" id="JBBJCI010000298">
    <property type="protein sequence ID" value="KAK7235074.1"/>
    <property type="molecule type" value="Genomic_DNA"/>
</dbReference>
<feature type="region of interest" description="Actin-binding" evidence="6">
    <location>
        <begin position="803"/>
        <end position="825"/>
    </location>
</feature>
<dbReference type="Gene3D" id="3.40.850.10">
    <property type="entry name" value="Kinesin motor domain"/>
    <property type="match status" value="2"/>
</dbReference>
<dbReference type="InterPro" id="IPR027417">
    <property type="entry name" value="P-loop_NTPase"/>
</dbReference>
<dbReference type="Gene3D" id="1.20.5.4820">
    <property type="match status" value="1"/>
</dbReference>
<feature type="compositionally biased region" description="Basic residues" evidence="7">
    <location>
        <begin position="166"/>
        <end position="193"/>
    </location>
</feature>
<keyword evidence="1 6" id="KW-0547">Nucleotide-binding</keyword>
<evidence type="ECO:0000313" key="9">
    <source>
        <dbReference type="EMBL" id="KAK7235074.1"/>
    </source>
</evidence>
<feature type="region of interest" description="Disordered" evidence="7">
    <location>
        <begin position="1299"/>
        <end position="1338"/>
    </location>
</feature>
<evidence type="ECO:0000256" key="4">
    <source>
        <dbReference type="ARBA" id="ARBA00023175"/>
    </source>
</evidence>
<proteinExistence type="inferred from homology"/>
<dbReference type="SUPFAM" id="SSF52540">
    <property type="entry name" value="P-loop containing nucleoside triphosphate hydrolases"/>
    <property type="match status" value="1"/>
</dbReference>
<reference evidence="9 10" key="1">
    <citation type="submission" date="2024-03" db="EMBL/GenBank/DDBJ databases">
        <title>Aureococcus anophagefferens CCMP1851 and Kratosvirus quantuckense: Draft genome of a second virus-susceptible host strain in the model system.</title>
        <authorList>
            <person name="Chase E."/>
            <person name="Truchon A.R."/>
            <person name="Schepens W."/>
            <person name="Wilhelm S.W."/>
        </authorList>
    </citation>
    <scope>NUCLEOTIDE SEQUENCE [LARGE SCALE GENOMIC DNA]</scope>
    <source>
        <strain evidence="9 10">CCMP1851</strain>
    </source>
</reference>
<keyword evidence="5 6" id="KW-0009">Actin-binding</keyword>
<feature type="compositionally biased region" description="Pro residues" evidence="7">
    <location>
        <begin position="154"/>
        <end position="165"/>
    </location>
</feature>
<feature type="binding site" evidence="6">
    <location>
        <begin position="120"/>
        <end position="127"/>
    </location>
    <ligand>
        <name>ATP</name>
        <dbReference type="ChEBI" id="CHEBI:30616"/>
    </ligand>
</feature>
<comment type="similarity">
    <text evidence="6">Belongs to the TRAFAC class myosin-kinesin ATPase superfamily. Myosin family.</text>
</comment>
<keyword evidence="3 6" id="KW-0518">Myosin</keyword>
<name>A0ABR1FPN0_AURAN</name>
<dbReference type="Gene3D" id="1.10.10.820">
    <property type="match status" value="1"/>
</dbReference>
<dbReference type="InterPro" id="IPR036961">
    <property type="entry name" value="Kinesin_motor_dom_sf"/>
</dbReference>
<evidence type="ECO:0000256" key="2">
    <source>
        <dbReference type="ARBA" id="ARBA00022840"/>
    </source>
</evidence>
<sequence>MAQALSGGLSPQDAELYERDMKDDLILLEEAQLTHGGLSKELSARYKRDEMYTAIGEVLIAVNPYRVLERGGKSIYGEDVALHYQEAILHLQKPHIFGVGAAAYNALVRDGEDQCVLVTGESGAGKTEAAKQLMNFVTVAAKKVEARAAKRRAPPPPAAAAPAPTPRRRARRRGRRVRREKGRRGRRQGGKARKKDDEADAMAEAFADMADGAATLGLDAVRRVPDLETAVDEGVLSDAFLEKLFEKVAVMKKGVRGLDAPAFGTYIACCEHEIAEATKRSGFVATLAEQHATMWDVYGDRDDGDGAPRRRGSSVVAGLGAAVRGSRAASLVGFENPLLKHSAADVKDKLLMSNPVLEALGNAKTVRNDNSSRFGKYMELQFDFRGAVAGGKISNYLLEKSRVAAQADGERNFHIVHQLLAGASKAERATYRLLEGGPAAYACVMREARTASGVDDAAAFDELKTSVDGVGVAFNDAAQFFKVLGAVVNLGNVAFEDRGADAPAGIAADDAGLAAAAALLDVDGALLATALTSHKLAKMGSRASTFAVPLDGAAASDNRHTLAKELYRRLFDWVVRHLNGTINYVGDHKTLGILDIYGFEILATNDLEQFFINYTNEMLQQFFIELTIKEEQAEYDKEGIPWEHIEYFDNAPVVALVEAKQGSVLALLDEQCAYKEGSPDRLVSNLERSCGPHAHFVPKEQLRAGKTVFGVKHRAAKESEIPNFKASYLGRFPLVKHYAGDVAYDCRNFIDKNRDTLYQDLVDVVLEAGNGVAKTLFLDRRATPGDKGQRAPPTISKQYKTQIHGLLDALGLCRPHYVRAVKPNEVKKPRVVDDARVEHQVQYLGLLENVRVRRAGYCFRDTFENFHRRYLLVAEATWNRRGVDLSPADRCRAILAGGKPATIAHFDLGLPAFAYQENVDFRVGATKVFVKDPTCLFALETARTQALPAVVAWVQKEVRRKRQRTIFLATVAKVTTLQTRARTYNAVALLRRAIRAAVLATAAARRAIARKNFDQTFRDFGKPRIRWCVRAQTIVRRALAVARLFRYATLKTTVAKEFRARGGATYAASLRPRVVALEKNVRRLLARRAYVEKRTALVAKIQPLFRKFGAYQKALKTSDAEFAEVCGKLGAAPYYEIEKFSHNHLNPVGEAIKCKTVHLRYADGTLSWTDGGVFSKQGFKVGAVVGITGQDRAALLDDAKQLAYHNGAFVSKEKLAFSASSPKSVAKNDAFGFSFREGCTLGVDYDSGKKDKDGALVPSCLALQCATRLERVRLARSLKKICDDAGVAGVGGDVASLRKRRGLWGQPREPKGPASAWKRKAPGAGAPWPKSKAALDRK</sequence>
<organism evidence="9 10">
    <name type="scientific">Aureococcus anophagefferens</name>
    <name type="common">Harmful bloom alga</name>
    <dbReference type="NCBI Taxonomy" id="44056"/>
    <lineage>
        <taxon>Eukaryota</taxon>
        <taxon>Sar</taxon>
        <taxon>Stramenopiles</taxon>
        <taxon>Ochrophyta</taxon>
        <taxon>Pelagophyceae</taxon>
        <taxon>Pelagomonadales</taxon>
        <taxon>Pelagomonadaceae</taxon>
        <taxon>Aureococcus</taxon>
    </lineage>
</organism>